<reference evidence="1 2" key="1">
    <citation type="submission" date="2019-09" db="EMBL/GenBank/DDBJ databases">
        <title>Genome sequencing of Ng87 strain.</title>
        <authorList>
            <person name="Karasev E.S."/>
            <person name="Andronov E."/>
        </authorList>
    </citation>
    <scope>NUCLEOTIDE SEQUENCE [LARGE SCALE GENOMIC DNA]</scope>
    <source>
        <strain evidence="1 2">Ng87</strain>
    </source>
</reference>
<dbReference type="AlphaFoldDB" id="A0A6A1TKL7"/>
<sequence length="107" mass="12395">MQFFYERHYFKENIDTLIVFPYGPGVFCELGDLATAKYICEKMLVVIDSPFEGQANYINDGVVKAAKTYHATIHYVDYNDFEAVKKVCNDFVELRASFARLDVLYAR</sequence>
<name>A0A6A1TKL7_NEOGA</name>
<dbReference type="Proteomes" id="UP000386575">
    <property type="component" value="Unassembled WGS sequence"/>
</dbReference>
<evidence type="ECO:0000313" key="2">
    <source>
        <dbReference type="Proteomes" id="UP000386575"/>
    </source>
</evidence>
<protein>
    <submittedName>
        <fullName evidence="1">Uncharacterized protein</fullName>
    </submittedName>
</protein>
<evidence type="ECO:0000313" key="1">
    <source>
        <dbReference type="EMBL" id="KAB1083818.1"/>
    </source>
</evidence>
<gene>
    <name evidence="1" type="ORF">F4V91_30765</name>
</gene>
<proteinExistence type="predicted"/>
<accession>A0A6A1TKL7</accession>
<dbReference type="EMBL" id="VZUL01000003">
    <property type="protein sequence ID" value="KAB1083818.1"/>
    <property type="molecule type" value="Genomic_DNA"/>
</dbReference>
<comment type="caution">
    <text evidence="1">The sequence shown here is derived from an EMBL/GenBank/DDBJ whole genome shotgun (WGS) entry which is preliminary data.</text>
</comment>
<organism evidence="1 2">
    <name type="scientific">Neorhizobium galegae</name>
    <name type="common">Rhizobium galegae</name>
    <dbReference type="NCBI Taxonomy" id="399"/>
    <lineage>
        <taxon>Bacteria</taxon>
        <taxon>Pseudomonadati</taxon>
        <taxon>Pseudomonadota</taxon>
        <taxon>Alphaproteobacteria</taxon>
        <taxon>Hyphomicrobiales</taxon>
        <taxon>Rhizobiaceae</taxon>
        <taxon>Rhizobium/Agrobacterium group</taxon>
        <taxon>Neorhizobium</taxon>
    </lineage>
</organism>